<dbReference type="KEGG" id="run:DR864_03450"/>
<dbReference type="AlphaFoldDB" id="A0A344TDY4"/>
<protein>
    <recommendedName>
        <fullName evidence="4">DUF1648 domain-containing protein</fullName>
    </recommendedName>
</protein>
<gene>
    <name evidence="2" type="ORF">DR864_03450</name>
</gene>
<feature type="transmembrane region" description="Helical" evidence="1">
    <location>
        <begin position="105"/>
        <end position="128"/>
    </location>
</feature>
<keyword evidence="1" id="KW-0472">Membrane</keyword>
<proteinExistence type="predicted"/>
<keyword evidence="1" id="KW-1133">Transmembrane helix</keyword>
<evidence type="ECO:0008006" key="4">
    <source>
        <dbReference type="Google" id="ProtNLM"/>
    </source>
</evidence>
<evidence type="ECO:0000256" key="1">
    <source>
        <dbReference type="SAM" id="Phobius"/>
    </source>
</evidence>
<keyword evidence="3" id="KW-1185">Reference proteome</keyword>
<dbReference type="RefSeq" id="WP_114065642.1">
    <property type="nucleotide sequence ID" value="NZ_CP030850.1"/>
</dbReference>
<evidence type="ECO:0000313" key="3">
    <source>
        <dbReference type="Proteomes" id="UP000251993"/>
    </source>
</evidence>
<feature type="transmembrane region" description="Helical" evidence="1">
    <location>
        <begin position="140"/>
        <end position="160"/>
    </location>
</feature>
<sequence length="169" mass="19205">MKFTTLAIRTWRFFSMIAVFGISIYSYSLFSADVGVHFDAFGKADEFIGKSDVFYILVALIVANNVLFPALGRQLIKLPSHLLPIPNQTEWAAQRDDLNEHIQNWIFSLVAMINTIIAMTVFVLATVNNEFTFKIGDFEGLFYLVVILLLIIVLALPIRLMMKPKVEEL</sequence>
<accession>A0A344TDY4</accession>
<dbReference type="OrthoDB" id="957639at2"/>
<dbReference type="Proteomes" id="UP000251993">
    <property type="component" value="Chromosome"/>
</dbReference>
<name>A0A344TDY4_9BACT</name>
<keyword evidence="1" id="KW-0812">Transmembrane</keyword>
<reference evidence="2 3" key="1">
    <citation type="submission" date="2018-07" db="EMBL/GenBank/DDBJ databases">
        <title>Genome sequencing of Runella.</title>
        <authorList>
            <person name="Baek M.-G."/>
            <person name="Yi H."/>
        </authorList>
    </citation>
    <scope>NUCLEOTIDE SEQUENCE [LARGE SCALE GENOMIC DNA]</scope>
    <source>
        <strain evidence="2 3">HYN0085</strain>
    </source>
</reference>
<feature type="transmembrane region" description="Helical" evidence="1">
    <location>
        <begin position="12"/>
        <end position="30"/>
    </location>
</feature>
<evidence type="ECO:0000313" key="2">
    <source>
        <dbReference type="EMBL" id="AXE16855.1"/>
    </source>
</evidence>
<feature type="transmembrane region" description="Helical" evidence="1">
    <location>
        <begin position="53"/>
        <end position="71"/>
    </location>
</feature>
<dbReference type="EMBL" id="CP030850">
    <property type="protein sequence ID" value="AXE16855.1"/>
    <property type="molecule type" value="Genomic_DNA"/>
</dbReference>
<organism evidence="2 3">
    <name type="scientific">Runella rosea</name>
    <dbReference type="NCBI Taxonomy" id="2259595"/>
    <lineage>
        <taxon>Bacteria</taxon>
        <taxon>Pseudomonadati</taxon>
        <taxon>Bacteroidota</taxon>
        <taxon>Cytophagia</taxon>
        <taxon>Cytophagales</taxon>
        <taxon>Spirosomataceae</taxon>
        <taxon>Runella</taxon>
    </lineage>
</organism>